<keyword evidence="1" id="KW-0472">Membrane</keyword>
<organism evidence="2 3">
    <name type="scientific">Levilactobacillus brevis</name>
    <name type="common">Lactobacillus brevis</name>
    <dbReference type="NCBI Taxonomy" id="1580"/>
    <lineage>
        <taxon>Bacteria</taxon>
        <taxon>Bacillati</taxon>
        <taxon>Bacillota</taxon>
        <taxon>Bacilli</taxon>
        <taxon>Lactobacillales</taxon>
        <taxon>Lactobacillaceae</taxon>
        <taxon>Levilactobacillus</taxon>
    </lineage>
</organism>
<name>A0A2A3TYB4_LEVBR</name>
<reference evidence="2 3" key="1">
    <citation type="submission" date="2017-09" db="EMBL/GenBank/DDBJ databases">
        <title>Genome sequence of Lactobacillus brevis D7.</title>
        <authorList>
            <person name="Kwon M.-S."/>
            <person name="Lim S.K."/>
            <person name="Choi H.-J."/>
        </authorList>
    </citation>
    <scope>NUCLEOTIDE SEQUENCE [LARGE SCALE GENOMIC DNA]</scope>
    <source>
        <strain evidence="2 3">D7</strain>
    </source>
</reference>
<sequence>MNVFMVQIQFWRTPAFYFSLIATFLSLYAAINTWIYRHKKPIVIVNWANQITKQINCSLTLFNPSSNAISITSIELVQSSKRFNNAQWPVKLVSQKVSKVFSTEFPINIPLNFQVKCNDDNESLIVV</sequence>
<keyword evidence="1" id="KW-0812">Transmembrane</keyword>
<keyword evidence="1" id="KW-1133">Transmembrane helix</keyword>
<comment type="caution">
    <text evidence="2">The sequence shown here is derived from an EMBL/GenBank/DDBJ whole genome shotgun (WGS) entry which is preliminary data.</text>
</comment>
<accession>A0A2A3TYB4</accession>
<proteinExistence type="predicted"/>
<evidence type="ECO:0000313" key="2">
    <source>
        <dbReference type="EMBL" id="PBQ24114.1"/>
    </source>
</evidence>
<protein>
    <submittedName>
        <fullName evidence="2">Uncharacterized protein</fullName>
    </submittedName>
</protein>
<evidence type="ECO:0000313" key="3">
    <source>
        <dbReference type="Proteomes" id="UP000217918"/>
    </source>
</evidence>
<gene>
    <name evidence="2" type="ORF">CNR29_08795</name>
</gene>
<dbReference type="AlphaFoldDB" id="A0A2A3TYB4"/>
<evidence type="ECO:0000256" key="1">
    <source>
        <dbReference type="SAM" id="Phobius"/>
    </source>
</evidence>
<feature type="transmembrane region" description="Helical" evidence="1">
    <location>
        <begin position="15"/>
        <end position="36"/>
    </location>
</feature>
<dbReference type="EMBL" id="NVYO01000001">
    <property type="protein sequence ID" value="PBQ24114.1"/>
    <property type="molecule type" value="Genomic_DNA"/>
</dbReference>
<dbReference type="Proteomes" id="UP000217918">
    <property type="component" value="Unassembled WGS sequence"/>
</dbReference>